<keyword evidence="3 4" id="KW-0949">S-adenosyl-L-methionine</keyword>
<protein>
    <submittedName>
        <fullName evidence="7">tRNA/tmRNA/rRNA uracil-C5-methylase (TrmA/RlmC/RlmD family)</fullName>
    </submittedName>
</protein>
<dbReference type="SUPFAM" id="SSF50249">
    <property type="entry name" value="Nucleic acid-binding proteins"/>
    <property type="match status" value="1"/>
</dbReference>
<dbReference type="Pfam" id="PF05958">
    <property type="entry name" value="tRNA_U5-meth_tr"/>
    <property type="match status" value="1"/>
</dbReference>
<evidence type="ECO:0000256" key="1">
    <source>
        <dbReference type="ARBA" id="ARBA00022603"/>
    </source>
</evidence>
<dbReference type="Pfam" id="PF01135">
    <property type="entry name" value="PCMT"/>
    <property type="match status" value="1"/>
</dbReference>
<feature type="active site" description="Nucleophile" evidence="4">
    <location>
        <position position="392"/>
    </location>
</feature>
<keyword evidence="8" id="KW-1185">Reference proteome</keyword>
<evidence type="ECO:0000256" key="3">
    <source>
        <dbReference type="ARBA" id="ARBA00022691"/>
    </source>
</evidence>
<dbReference type="InterPro" id="IPR010280">
    <property type="entry name" value="U5_MeTrfase_fam"/>
</dbReference>
<dbReference type="InterPro" id="IPR012340">
    <property type="entry name" value="NA-bd_OB-fold"/>
</dbReference>
<evidence type="ECO:0000259" key="6">
    <source>
        <dbReference type="PROSITE" id="PS50926"/>
    </source>
</evidence>
<dbReference type="PROSITE" id="PS50926">
    <property type="entry name" value="TRAM"/>
    <property type="match status" value="1"/>
</dbReference>
<evidence type="ECO:0000313" key="7">
    <source>
        <dbReference type="EMBL" id="NYE94059.1"/>
    </source>
</evidence>
<feature type="binding site" evidence="4">
    <location>
        <position position="292"/>
    </location>
    <ligand>
        <name>S-adenosyl-L-methionine</name>
        <dbReference type="ChEBI" id="CHEBI:59789"/>
    </ligand>
</feature>
<evidence type="ECO:0000256" key="2">
    <source>
        <dbReference type="ARBA" id="ARBA00022679"/>
    </source>
</evidence>
<proteinExistence type="inferred from homology"/>
<dbReference type="GO" id="GO:0070475">
    <property type="term" value="P:rRNA base methylation"/>
    <property type="evidence" value="ECO:0007669"/>
    <property type="project" value="TreeGrafter"/>
</dbReference>
<dbReference type="PANTHER" id="PTHR11061:SF30">
    <property type="entry name" value="TRNA (URACIL(54)-C(5))-METHYLTRANSFERASE"/>
    <property type="match status" value="1"/>
</dbReference>
<dbReference type="Proteomes" id="UP000521748">
    <property type="component" value="Unassembled WGS sequence"/>
</dbReference>
<dbReference type="Pfam" id="PF01938">
    <property type="entry name" value="TRAM"/>
    <property type="match status" value="1"/>
</dbReference>
<evidence type="ECO:0000256" key="5">
    <source>
        <dbReference type="PROSITE-ProRule" id="PRU10015"/>
    </source>
</evidence>
<dbReference type="RefSeq" id="WP_179387872.1">
    <property type="nucleotide sequence ID" value="NZ_JACBYQ010000001.1"/>
</dbReference>
<feature type="binding site" evidence="4">
    <location>
        <position position="316"/>
    </location>
    <ligand>
        <name>S-adenosyl-L-methionine</name>
        <dbReference type="ChEBI" id="CHEBI:59789"/>
    </ligand>
</feature>
<organism evidence="7 8">
    <name type="scientific">Psychromicrobium silvestre</name>
    <dbReference type="NCBI Taxonomy" id="1645614"/>
    <lineage>
        <taxon>Bacteria</taxon>
        <taxon>Bacillati</taxon>
        <taxon>Actinomycetota</taxon>
        <taxon>Actinomycetes</taxon>
        <taxon>Micrococcales</taxon>
        <taxon>Micrococcaceae</taxon>
        <taxon>Psychromicrobium</taxon>
    </lineage>
</organism>
<dbReference type="AlphaFoldDB" id="A0A7Y9LR51"/>
<accession>A0A7Y9LR51</accession>
<keyword evidence="2 4" id="KW-0808">Transferase</keyword>
<dbReference type="InterPro" id="IPR029063">
    <property type="entry name" value="SAM-dependent_MTases_sf"/>
</dbReference>
<sequence>MAALEVTVGAVAHGGHFVARHEGRVIFVRHALPGERVRVELTESGEDAHFWRADVVEVLEAAPERVTHFWPAADSLRTHAAGELPVGGAEFGHIERGFQRELKGRVLAEQLQRLAGLKLSTPVQEVPGEQPDGLGWRSRAGFAVTPEGRLGMHAHRSNTVIAVQDMPLAVQRIRSLPLWELDFTGIERVEIAAPDSGDGPLVLLAGAKAAAARVSAELPEGLSVAHWDPEHSRVSALRGRPWLREHAVDRDFRVSGDGFWQIHRSAPSVLSGAVSGLLSEVLRPGARVADLYAGVGLFTSMLAEAVGVTGEVLSVEGSPVTSKDATRNFEGQPQVLVRPGRVERVLAAAARSGSSGSQLDAVVLDPPRAGAGKNVVRQIVASGPQLVAYVSCDPASFARDVGYFAGQGWELAELRAFDLYPHTHHLETVALLRPNR</sequence>
<dbReference type="Gene3D" id="2.40.50.140">
    <property type="entry name" value="Nucleic acid-binding proteins"/>
    <property type="match status" value="1"/>
</dbReference>
<comment type="caution">
    <text evidence="7">The sequence shown here is derived from an EMBL/GenBank/DDBJ whole genome shotgun (WGS) entry which is preliminary data.</text>
</comment>
<feature type="binding site" evidence="4">
    <location>
        <position position="365"/>
    </location>
    <ligand>
        <name>S-adenosyl-L-methionine</name>
        <dbReference type="ChEBI" id="CHEBI:59789"/>
    </ligand>
</feature>
<name>A0A7Y9LR51_9MICC</name>
<dbReference type="Gene3D" id="2.40.50.1070">
    <property type="match status" value="1"/>
</dbReference>
<dbReference type="GO" id="GO:0070041">
    <property type="term" value="F:rRNA (uridine-C5-)-methyltransferase activity"/>
    <property type="evidence" value="ECO:0007669"/>
    <property type="project" value="TreeGrafter"/>
</dbReference>
<dbReference type="InterPro" id="IPR002792">
    <property type="entry name" value="TRAM_dom"/>
</dbReference>
<keyword evidence="1 4" id="KW-0489">Methyltransferase</keyword>
<feature type="active site" evidence="5">
    <location>
        <position position="392"/>
    </location>
</feature>
<comment type="similarity">
    <text evidence="4">Belongs to the class I-like SAM-binding methyltransferase superfamily. RNA M5U methyltransferase family.</text>
</comment>
<evidence type="ECO:0000313" key="8">
    <source>
        <dbReference type="Proteomes" id="UP000521748"/>
    </source>
</evidence>
<feature type="binding site" evidence="4">
    <location>
        <position position="261"/>
    </location>
    <ligand>
        <name>S-adenosyl-L-methionine</name>
        <dbReference type="ChEBI" id="CHEBI:59789"/>
    </ligand>
</feature>
<dbReference type="PROSITE" id="PS51687">
    <property type="entry name" value="SAM_MT_RNA_M5U"/>
    <property type="match status" value="1"/>
</dbReference>
<dbReference type="EMBL" id="JACBYQ010000001">
    <property type="protein sequence ID" value="NYE94059.1"/>
    <property type="molecule type" value="Genomic_DNA"/>
</dbReference>
<dbReference type="SUPFAM" id="SSF53335">
    <property type="entry name" value="S-adenosyl-L-methionine-dependent methyltransferases"/>
    <property type="match status" value="1"/>
</dbReference>
<reference evidence="7 8" key="1">
    <citation type="submission" date="2020-07" db="EMBL/GenBank/DDBJ databases">
        <title>Sequencing the genomes of 1000 actinobacteria strains.</title>
        <authorList>
            <person name="Klenk H.-P."/>
        </authorList>
    </citation>
    <scope>NUCLEOTIDE SEQUENCE [LARGE SCALE GENOMIC DNA]</scope>
    <source>
        <strain evidence="7 8">DSM 102047</strain>
    </source>
</reference>
<evidence type="ECO:0000256" key="4">
    <source>
        <dbReference type="PROSITE-ProRule" id="PRU01024"/>
    </source>
</evidence>
<dbReference type="InterPro" id="IPR030390">
    <property type="entry name" value="MeTrfase_TrmA_AS"/>
</dbReference>
<dbReference type="PANTHER" id="PTHR11061">
    <property type="entry name" value="RNA M5U METHYLTRANSFERASE"/>
    <property type="match status" value="1"/>
</dbReference>
<feature type="domain" description="TRAM" evidence="6">
    <location>
        <begin position="1"/>
        <end position="57"/>
    </location>
</feature>
<dbReference type="Gene3D" id="3.40.50.150">
    <property type="entry name" value="Vaccinia Virus protein VP39"/>
    <property type="match status" value="1"/>
</dbReference>
<gene>
    <name evidence="7" type="ORF">FHU41_000280</name>
</gene>
<dbReference type="PROSITE" id="PS01230">
    <property type="entry name" value="TRMA_1"/>
    <property type="match status" value="1"/>
</dbReference>